<dbReference type="RefSeq" id="WP_166234589.1">
    <property type="nucleotide sequence ID" value="NZ_CP049865.1"/>
</dbReference>
<name>A0A6G7YA54_9ACTN</name>
<reference evidence="1 2" key="1">
    <citation type="submission" date="2020-03" db="EMBL/GenBank/DDBJ databases">
        <title>Propioniciclava sp. nov., isolated from Hydrophilus acuminatus.</title>
        <authorList>
            <person name="Hyun D.-W."/>
            <person name="Bae J.-W."/>
        </authorList>
    </citation>
    <scope>NUCLEOTIDE SEQUENCE [LARGE SCALE GENOMIC DNA]</scope>
    <source>
        <strain evidence="1 2">HDW11</strain>
    </source>
</reference>
<evidence type="ECO:0008006" key="3">
    <source>
        <dbReference type="Google" id="ProtNLM"/>
    </source>
</evidence>
<evidence type="ECO:0000313" key="1">
    <source>
        <dbReference type="EMBL" id="QIK73521.1"/>
    </source>
</evidence>
<dbReference type="InterPro" id="IPR011990">
    <property type="entry name" value="TPR-like_helical_dom_sf"/>
</dbReference>
<dbReference type="KEGG" id="prv:G7070_16190"/>
<dbReference type="Gene3D" id="1.25.40.10">
    <property type="entry name" value="Tetratricopeptide repeat domain"/>
    <property type="match status" value="1"/>
</dbReference>
<dbReference type="AlphaFoldDB" id="A0A6G7YA54"/>
<dbReference type="Proteomes" id="UP000501058">
    <property type="component" value="Chromosome"/>
</dbReference>
<accession>A0A6G7YA54</accession>
<proteinExistence type="predicted"/>
<dbReference type="SUPFAM" id="SSF48452">
    <property type="entry name" value="TPR-like"/>
    <property type="match status" value="1"/>
</dbReference>
<evidence type="ECO:0000313" key="2">
    <source>
        <dbReference type="Proteomes" id="UP000501058"/>
    </source>
</evidence>
<organism evidence="1 2">
    <name type="scientific">Propioniciclava coleopterorum</name>
    <dbReference type="NCBI Taxonomy" id="2714937"/>
    <lineage>
        <taxon>Bacteria</taxon>
        <taxon>Bacillati</taxon>
        <taxon>Actinomycetota</taxon>
        <taxon>Actinomycetes</taxon>
        <taxon>Propionibacteriales</taxon>
        <taxon>Propionibacteriaceae</taxon>
        <taxon>Propioniciclava</taxon>
    </lineage>
</organism>
<gene>
    <name evidence="1" type="ORF">G7070_16190</name>
</gene>
<protein>
    <recommendedName>
        <fullName evidence="3">Tetratricopeptide repeat-containing protein</fullName>
    </recommendedName>
</protein>
<keyword evidence="2" id="KW-1185">Reference proteome</keyword>
<dbReference type="EMBL" id="CP049865">
    <property type="protein sequence ID" value="QIK73521.1"/>
    <property type="molecule type" value="Genomic_DNA"/>
</dbReference>
<sequence length="114" mass="11807">MSDETNQQFNKALHLLDAGEPARAEETLRAVIAAAESEADPEAEVRGRVVLADLLVEAGRGEEAAPLLKQALATAVEDDLVDVERARASELLARLAGVTPTTETGSGAGGAGSW</sequence>